<organism evidence="1 2">
    <name type="scientific">Desulfonema magnum</name>
    <dbReference type="NCBI Taxonomy" id="45655"/>
    <lineage>
        <taxon>Bacteria</taxon>
        <taxon>Pseudomonadati</taxon>
        <taxon>Thermodesulfobacteriota</taxon>
        <taxon>Desulfobacteria</taxon>
        <taxon>Desulfobacterales</taxon>
        <taxon>Desulfococcaceae</taxon>
        <taxon>Desulfonema</taxon>
    </lineage>
</organism>
<keyword evidence="2" id="KW-1185">Reference proteome</keyword>
<reference evidence="1" key="1">
    <citation type="journal article" date="2021" name="Microb. Physiol.">
        <title>Proteogenomic Insights into the Physiology of Marine, Sulfate-Reducing, Filamentous Desulfonema limicola and Desulfonema magnum.</title>
        <authorList>
            <person name="Schnaars V."/>
            <person name="Wohlbrand L."/>
            <person name="Scheve S."/>
            <person name="Hinrichs C."/>
            <person name="Reinhardt R."/>
            <person name="Rabus R."/>
        </authorList>
    </citation>
    <scope>NUCLEOTIDE SEQUENCE</scope>
    <source>
        <strain evidence="1">4be13</strain>
    </source>
</reference>
<gene>
    <name evidence="1" type="ORF">dnm_093780</name>
</gene>
<dbReference type="Proteomes" id="UP000663722">
    <property type="component" value="Chromosome"/>
</dbReference>
<protein>
    <submittedName>
        <fullName evidence="1">Uncharacterized protein</fullName>
    </submittedName>
</protein>
<accession>A0A975BXQ2</accession>
<name>A0A975BXQ2_9BACT</name>
<dbReference type="AlphaFoldDB" id="A0A975BXQ2"/>
<dbReference type="EMBL" id="CP061800">
    <property type="protein sequence ID" value="QTA93277.1"/>
    <property type="molecule type" value="Genomic_DNA"/>
</dbReference>
<sequence length="302" mass="35578">MGSASLHPPYKNCNRTGRKIAQIIEPSHLKNSNPGNSAEQKFFPEYAKNRFALFLHSFIREIQRSENFFRREYAKNRFALFLHSFIREIQRSENFFRREYAKNRFALFLHSFIREIQRSENFSGVCKKPLRSIFALLYPGNSAERKFFPERVCKKPLRSIFALLYPGNSAERKFFRRMQKTASLYFCTPLSGKISRAKIFPERVCKKPLRSIFALLYPGNSAEQKFFPACAKNRFALFLHSFIRENQQSENFSGVCKKPLRSIFALLLVPKSFRDDKSLFQGFYNGNEFTYRRGKQNARIND</sequence>
<dbReference type="KEGG" id="dmm:dnm_093780"/>
<proteinExistence type="predicted"/>
<evidence type="ECO:0000313" key="2">
    <source>
        <dbReference type="Proteomes" id="UP000663722"/>
    </source>
</evidence>
<evidence type="ECO:0000313" key="1">
    <source>
        <dbReference type="EMBL" id="QTA93277.1"/>
    </source>
</evidence>